<name>A0A9X2W3Z4_9ENTR</name>
<proteinExistence type="predicted"/>
<evidence type="ECO:0000313" key="1">
    <source>
        <dbReference type="EMBL" id="MCT4700511.1"/>
    </source>
</evidence>
<accession>A0A9X2W3Z4</accession>
<dbReference type="EMBL" id="JALHAP010000066">
    <property type="protein sequence ID" value="MCT4700511.1"/>
    <property type="molecule type" value="Genomic_DNA"/>
</dbReference>
<protein>
    <recommendedName>
        <fullName evidence="3">CesD/SycD/LcrH family type III secretion system chaperone</fullName>
    </recommendedName>
</protein>
<evidence type="ECO:0008006" key="3">
    <source>
        <dbReference type="Google" id="ProtNLM"/>
    </source>
</evidence>
<evidence type="ECO:0000313" key="2">
    <source>
        <dbReference type="Proteomes" id="UP001150641"/>
    </source>
</evidence>
<dbReference type="AlphaFoldDB" id="A0A9X2W3Z4"/>
<dbReference type="Proteomes" id="UP001150641">
    <property type="component" value="Unassembled WGS sequence"/>
</dbReference>
<organism evidence="1 2">
    <name type="scientific">Dryocola boscaweniae</name>
    <dbReference type="NCBI Taxonomy" id="2925397"/>
    <lineage>
        <taxon>Bacteria</taxon>
        <taxon>Pseudomonadati</taxon>
        <taxon>Pseudomonadota</taxon>
        <taxon>Gammaproteobacteria</taxon>
        <taxon>Enterobacterales</taxon>
        <taxon>Enterobacteriaceae</taxon>
        <taxon>Dryocola</taxon>
    </lineage>
</organism>
<comment type="caution">
    <text evidence="1">The sequence shown here is derived from an EMBL/GenBank/DDBJ whole genome shotgun (WGS) entry which is preliminary data.</text>
</comment>
<keyword evidence="2" id="KW-1185">Reference proteome</keyword>
<gene>
    <name evidence="1" type="ORF">MUA00_01580</name>
</gene>
<dbReference type="InterPro" id="IPR011990">
    <property type="entry name" value="TPR-like_helical_dom_sf"/>
</dbReference>
<reference evidence="1" key="1">
    <citation type="submission" date="2022-03" db="EMBL/GenBank/DDBJ databases">
        <title>Proposal of a novel genus Dryocolo and two novel species.</title>
        <authorList>
            <person name="Maddock D.W."/>
            <person name="Brady C.L."/>
            <person name="Denman S."/>
            <person name="Arnold D."/>
        </authorList>
    </citation>
    <scope>NUCLEOTIDE SEQUENCE</scope>
    <source>
        <strain evidence="1">H6W4</strain>
    </source>
</reference>
<dbReference type="Gene3D" id="1.25.40.10">
    <property type="entry name" value="Tetratricopeptide repeat domain"/>
    <property type="match status" value="1"/>
</dbReference>
<dbReference type="SUPFAM" id="SSF48452">
    <property type="entry name" value="TPR-like"/>
    <property type="match status" value="1"/>
</dbReference>
<sequence length="159" mass="17818">MIAPDDIGQLRAFFASGGALYMLNDTSREEMDTLWRYACQLLQQDDAAGARNLLQLLVYNDGWNSDFLLTLGVACQRMKAHEEALFYLAQAARILVVDPRPSWLMAQSAMAMARWDSVSELLTSTLTLAAEQPAYRELVATARKQLLRCQRQLSEGENG</sequence>
<dbReference type="RefSeq" id="WP_271121384.1">
    <property type="nucleotide sequence ID" value="NZ_JALHAN010000053.1"/>
</dbReference>